<comment type="caution">
    <text evidence="1">The sequence shown here is derived from an EMBL/GenBank/DDBJ whole genome shotgun (WGS) entry which is preliminary data.</text>
</comment>
<evidence type="ECO:0000313" key="1">
    <source>
        <dbReference type="EMBL" id="KAJ9059563.1"/>
    </source>
</evidence>
<gene>
    <name evidence="1" type="primary">ERG20_1</name>
    <name evidence="1" type="ORF">DSO57_1001105</name>
</gene>
<dbReference type="EC" id="2.5.1.1" evidence="1"/>
<evidence type="ECO:0000313" key="2">
    <source>
        <dbReference type="Proteomes" id="UP001165960"/>
    </source>
</evidence>
<protein>
    <submittedName>
        <fullName evidence="1">Farnesyl pyrophosphate synthetase</fullName>
        <ecNumber evidence="1">2.5.1.1</ecNumber>
    </submittedName>
</protein>
<reference evidence="1" key="1">
    <citation type="submission" date="2022-04" db="EMBL/GenBank/DDBJ databases">
        <title>Genome of the entomopathogenic fungus Entomophthora muscae.</title>
        <authorList>
            <person name="Elya C."/>
            <person name="Lovett B.R."/>
            <person name="Lee E."/>
            <person name="Macias A.M."/>
            <person name="Hajek A.E."/>
            <person name="De Bivort B.L."/>
            <person name="Kasson M.T."/>
            <person name="De Fine Licht H.H."/>
            <person name="Stajich J.E."/>
        </authorList>
    </citation>
    <scope>NUCLEOTIDE SEQUENCE</scope>
    <source>
        <strain evidence="1">Berkeley</strain>
    </source>
</reference>
<name>A0ACC2SB86_9FUNG</name>
<dbReference type="Proteomes" id="UP001165960">
    <property type="component" value="Unassembled WGS sequence"/>
</dbReference>
<organism evidence="1 2">
    <name type="scientific">Entomophthora muscae</name>
    <dbReference type="NCBI Taxonomy" id="34485"/>
    <lineage>
        <taxon>Eukaryota</taxon>
        <taxon>Fungi</taxon>
        <taxon>Fungi incertae sedis</taxon>
        <taxon>Zoopagomycota</taxon>
        <taxon>Entomophthoromycotina</taxon>
        <taxon>Entomophthoromycetes</taxon>
        <taxon>Entomophthorales</taxon>
        <taxon>Entomophthoraceae</taxon>
        <taxon>Entomophthora</taxon>
    </lineage>
</organism>
<sequence>MNRDKFISVFDTLAQDILLEIKEIGLPTEAYEWVKKSLYYSVPGGKLNRGLSVVDTVKIIRGDKVTEEELFKAAILGWCTELLQAFFLVSDDLMDSSITRRGQPCWYRLEGVGTIAVNDAFMLEGAIYRILKKHFKGHTYYGDLVDIFLETSWKTEIGQLVDLLTAPEHNVDFSRFSLEKQMFISKYKTAYYSFHLPVALALIMTGTSDETSLKKSEDILVPIGEYFQIQDDYLDCYGAPEVIGKIGTDIEDNKCSWLINMALRKATPEQRAILEANYGHKDQAKVAAIKAIYRDLELEKEYTAYEDESYQKLTNMINQLAGGKLNPEIYITFLNKVYKRSK</sequence>
<proteinExistence type="predicted"/>
<dbReference type="EMBL" id="QTSX02005682">
    <property type="protein sequence ID" value="KAJ9059563.1"/>
    <property type="molecule type" value="Genomic_DNA"/>
</dbReference>
<keyword evidence="1" id="KW-0808">Transferase</keyword>
<accession>A0ACC2SB86</accession>
<keyword evidence="2" id="KW-1185">Reference proteome</keyword>